<protein>
    <submittedName>
        <fullName evidence="3">Uncharacterized protein</fullName>
    </submittedName>
</protein>
<keyword evidence="2" id="KW-0812">Transmembrane</keyword>
<proteinExistence type="predicted"/>
<keyword evidence="2" id="KW-1133">Transmembrane helix</keyword>
<keyword evidence="4" id="KW-1185">Reference proteome</keyword>
<feature type="transmembrane region" description="Helical" evidence="2">
    <location>
        <begin position="40"/>
        <end position="63"/>
    </location>
</feature>
<name>A0ABN9VU66_9DINO</name>
<reference evidence="3" key="1">
    <citation type="submission" date="2023-10" db="EMBL/GenBank/DDBJ databases">
        <authorList>
            <person name="Chen Y."/>
            <person name="Shah S."/>
            <person name="Dougan E. K."/>
            <person name="Thang M."/>
            <person name="Chan C."/>
        </authorList>
    </citation>
    <scope>NUCLEOTIDE SEQUENCE [LARGE SCALE GENOMIC DNA]</scope>
</reference>
<organism evidence="3 4">
    <name type="scientific">Prorocentrum cordatum</name>
    <dbReference type="NCBI Taxonomy" id="2364126"/>
    <lineage>
        <taxon>Eukaryota</taxon>
        <taxon>Sar</taxon>
        <taxon>Alveolata</taxon>
        <taxon>Dinophyceae</taxon>
        <taxon>Prorocentrales</taxon>
        <taxon>Prorocentraceae</taxon>
        <taxon>Prorocentrum</taxon>
    </lineage>
</organism>
<keyword evidence="2" id="KW-0472">Membrane</keyword>
<accession>A0ABN9VU66</accession>
<dbReference type="EMBL" id="CAUYUJ010017701">
    <property type="protein sequence ID" value="CAK0877086.1"/>
    <property type="molecule type" value="Genomic_DNA"/>
</dbReference>
<sequence length="186" mass="20767">CGTRCDTAESQRIPSGGSALWRRVKTGTGRLRTRSIPFRVALLCPIISMMLACLGTFVPLVGFTKVTQQDIFTAYEHSLADQGMLIYDTSQQATQWLFTQVLLNTDKEVFVGLIEPADRAVDTLWGAMTARRSKTQYFEGTAGGYFNTPTESGGGEARREIMQRAWQDRSGRTSSFHRERKRAGDD</sequence>
<gene>
    <name evidence="3" type="ORF">PCOR1329_LOCUS61238</name>
</gene>
<feature type="compositionally biased region" description="Basic and acidic residues" evidence="1">
    <location>
        <begin position="156"/>
        <end position="171"/>
    </location>
</feature>
<feature type="region of interest" description="Disordered" evidence="1">
    <location>
        <begin position="145"/>
        <end position="186"/>
    </location>
</feature>
<feature type="non-terminal residue" evidence="3">
    <location>
        <position position="1"/>
    </location>
</feature>
<evidence type="ECO:0000313" key="3">
    <source>
        <dbReference type="EMBL" id="CAK0877086.1"/>
    </source>
</evidence>
<dbReference type="Proteomes" id="UP001189429">
    <property type="component" value="Unassembled WGS sequence"/>
</dbReference>
<evidence type="ECO:0000313" key="4">
    <source>
        <dbReference type="Proteomes" id="UP001189429"/>
    </source>
</evidence>
<evidence type="ECO:0000256" key="2">
    <source>
        <dbReference type="SAM" id="Phobius"/>
    </source>
</evidence>
<evidence type="ECO:0000256" key="1">
    <source>
        <dbReference type="SAM" id="MobiDB-lite"/>
    </source>
</evidence>
<comment type="caution">
    <text evidence="3">The sequence shown here is derived from an EMBL/GenBank/DDBJ whole genome shotgun (WGS) entry which is preliminary data.</text>
</comment>